<organism evidence="12 13">
    <name type="scientific">Paramagnetospirillum magnetotacticum MS-1</name>
    <dbReference type="NCBI Taxonomy" id="272627"/>
    <lineage>
        <taxon>Bacteria</taxon>
        <taxon>Pseudomonadati</taxon>
        <taxon>Pseudomonadota</taxon>
        <taxon>Alphaproteobacteria</taxon>
        <taxon>Rhodospirillales</taxon>
        <taxon>Magnetospirillaceae</taxon>
        <taxon>Paramagnetospirillum</taxon>
    </lineage>
</organism>
<accession>A0A0C2V0T5</accession>
<keyword evidence="4 9" id="KW-1133">Transmembrane helix</keyword>
<dbReference type="STRING" id="272627.CCC_02126"/>
<evidence type="ECO:0000313" key="12">
    <source>
        <dbReference type="EMBL" id="KIL98676.1"/>
    </source>
</evidence>
<dbReference type="Pfam" id="PF00672">
    <property type="entry name" value="HAMP"/>
    <property type="match status" value="1"/>
</dbReference>
<keyword evidence="6 8" id="KW-0807">Transducer</keyword>
<dbReference type="GO" id="GO:0006935">
    <property type="term" value="P:chemotaxis"/>
    <property type="evidence" value="ECO:0007669"/>
    <property type="project" value="InterPro"/>
</dbReference>
<evidence type="ECO:0000256" key="9">
    <source>
        <dbReference type="SAM" id="Phobius"/>
    </source>
</evidence>
<evidence type="ECO:0000256" key="8">
    <source>
        <dbReference type="PROSITE-ProRule" id="PRU00284"/>
    </source>
</evidence>
<dbReference type="InterPro" id="IPR003660">
    <property type="entry name" value="HAMP_dom"/>
</dbReference>
<protein>
    <submittedName>
        <fullName evidence="12">Methyl-accepting chemotaxis protein</fullName>
    </submittedName>
</protein>
<evidence type="ECO:0000313" key="13">
    <source>
        <dbReference type="Proteomes" id="UP000031971"/>
    </source>
</evidence>
<comment type="subcellular location">
    <subcellularLocation>
        <location evidence="1">Cell membrane</location>
        <topology evidence="1">Multi-pass membrane protein</topology>
    </subcellularLocation>
</comment>
<evidence type="ECO:0000256" key="2">
    <source>
        <dbReference type="ARBA" id="ARBA00022475"/>
    </source>
</evidence>
<dbReference type="InterPro" id="IPR004089">
    <property type="entry name" value="MCPsignal_dom"/>
</dbReference>
<feature type="domain" description="Methyl-accepting transducer" evidence="10">
    <location>
        <begin position="292"/>
        <end position="528"/>
    </location>
</feature>
<dbReference type="Pfam" id="PF00015">
    <property type="entry name" value="MCPsignal"/>
    <property type="match status" value="1"/>
</dbReference>
<dbReference type="Gene3D" id="3.30.450.20">
    <property type="entry name" value="PAS domain"/>
    <property type="match status" value="1"/>
</dbReference>
<dbReference type="EMBL" id="JXSL01000027">
    <property type="protein sequence ID" value="KIL98676.1"/>
    <property type="molecule type" value="Genomic_DNA"/>
</dbReference>
<evidence type="ECO:0000256" key="7">
    <source>
        <dbReference type="ARBA" id="ARBA00029447"/>
    </source>
</evidence>
<feature type="transmembrane region" description="Helical" evidence="9">
    <location>
        <begin position="176"/>
        <end position="198"/>
    </location>
</feature>
<evidence type="ECO:0000259" key="11">
    <source>
        <dbReference type="PROSITE" id="PS50885"/>
    </source>
</evidence>
<dbReference type="PROSITE" id="PS50111">
    <property type="entry name" value="CHEMOTAXIS_TRANSDUC_2"/>
    <property type="match status" value="1"/>
</dbReference>
<sequence length="548" mass="58420">MIVAAAFLGMCLIFVGALNMLDTEVLSGRKAKVKDLVDSAAGVIASYEAEAKAGRLPEAEAKAAARRDIAALRYGSSDYFWIHDLSGRMVMHPIKPELDGTAVDEMKDASGQPLFVRMNELVKAKGADFHYYDWPKPGSPKPVRKVSYVKLNSGWGWVVGTGVYLDDVDAAFWSSALYFGSGVLALTALVIALSFLVARRITRPLVNLSSVMAELSRKEFHMDVPALTRKDEVGDMARTVEIFKEGLIRAEQLSEEQRQAEWTKDKRARVVDNLLKEFNEEVTEALKGMANTAEQLETTSRVLSDTAQGASSQATAVASAIEETAVNMRTAAGSAEQLAISGEDISQRVSLSVSVAGDASAEASRTTALINSLAEAVDKIGAVVALINDIASQTNLLALNATIEAARAGEAGKGFAVVANEVKTLANQTARATDEIATQISTVQKVTGDAVTAIGSISAVIERIRETSSAIAEAVHQQDQATGEIAENVQQVAQATAEVSSNILGVNQAAEQTEHVADEVFGTAKDVAERANTLRDRVDTFLTSIRAS</sequence>
<dbReference type="PANTHER" id="PTHR32089:SF112">
    <property type="entry name" value="LYSOZYME-LIKE PROTEIN-RELATED"/>
    <property type="match status" value="1"/>
</dbReference>
<keyword evidence="2" id="KW-1003">Cell membrane</keyword>
<keyword evidence="5 9" id="KW-0472">Membrane</keyword>
<evidence type="ECO:0000256" key="3">
    <source>
        <dbReference type="ARBA" id="ARBA00022692"/>
    </source>
</evidence>
<comment type="caution">
    <text evidence="12">The sequence shown here is derived from an EMBL/GenBank/DDBJ whole genome shotgun (WGS) entry which is preliminary data.</text>
</comment>
<dbReference type="PRINTS" id="PR00260">
    <property type="entry name" value="CHEMTRNSDUCR"/>
</dbReference>
<dbReference type="GO" id="GO:0004888">
    <property type="term" value="F:transmembrane signaling receptor activity"/>
    <property type="evidence" value="ECO:0007669"/>
    <property type="project" value="InterPro"/>
</dbReference>
<dbReference type="SMART" id="SM00304">
    <property type="entry name" value="HAMP"/>
    <property type="match status" value="1"/>
</dbReference>
<dbReference type="InterPro" id="IPR004090">
    <property type="entry name" value="Chemotax_Me-accpt_rcpt"/>
</dbReference>
<dbReference type="PROSITE" id="PS50885">
    <property type="entry name" value="HAMP"/>
    <property type="match status" value="1"/>
</dbReference>
<gene>
    <name evidence="12" type="ORF">CCC_02126</name>
</gene>
<dbReference type="PANTHER" id="PTHR32089">
    <property type="entry name" value="METHYL-ACCEPTING CHEMOTAXIS PROTEIN MCPB"/>
    <property type="match status" value="1"/>
</dbReference>
<name>A0A0C2V0T5_PARME</name>
<keyword evidence="13" id="KW-1185">Reference proteome</keyword>
<keyword evidence="3 9" id="KW-0812">Transmembrane</keyword>
<dbReference type="AlphaFoldDB" id="A0A0C2V0T5"/>
<comment type="similarity">
    <text evidence="7">Belongs to the methyl-accepting chemotaxis (MCP) protein family.</text>
</comment>
<evidence type="ECO:0000256" key="5">
    <source>
        <dbReference type="ARBA" id="ARBA00023136"/>
    </source>
</evidence>
<dbReference type="SMART" id="SM00283">
    <property type="entry name" value="MA"/>
    <property type="match status" value="1"/>
</dbReference>
<evidence type="ECO:0000259" key="10">
    <source>
        <dbReference type="PROSITE" id="PS50111"/>
    </source>
</evidence>
<reference evidence="12 13" key="1">
    <citation type="submission" date="2015-01" db="EMBL/GenBank/DDBJ databases">
        <title>Genome Sequence of Magnetospirillum magnetotacticum Strain MS-1.</title>
        <authorList>
            <person name="Marinov G.K."/>
            <person name="Smalley M.D."/>
            <person name="DeSalvo G."/>
        </authorList>
    </citation>
    <scope>NUCLEOTIDE SEQUENCE [LARGE SCALE GENOMIC DNA]</scope>
    <source>
        <strain evidence="12 13">MS-1</strain>
    </source>
</reference>
<evidence type="ECO:0000256" key="4">
    <source>
        <dbReference type="ARBA" id="ARBA00022989"/>
    </source>
</evidence>
<dbReference type="SMART" id="SM01049">
    <property type="entry name" value="Cache_2"/>
    <property type="match status" value="1"/>
</dbReference>
<evidence type="ECO:0000256" key="6">
    <source>
        <dbReference type="ARBA" id="ARBA00023224"/>
    </source>
</evidence>
<dbReference type="SUPFAM" id="SSF58104">
    <property type="entry name" value="Methyl-accepting chemotaxis protein (MCP) signaling domain"/>
    <property type="match status" value="1"/>
</dbReference>
<proteinExistence type="inferred from homology"/>
<dbReference type="Gene3D" id="1.10.287.950">
    <property type="entry name" value="Methyl-accepting chemotaxis protein"/>
    <property type="match status" value="1"/>
</dbReference>
<feature type="domain" description="HAMP" evidence="11">
    <location>
        <begin position="199"/>
        <end position="252"/>
    </location>
</feature>
<dbReference type="Proteomes" id="UP000031971">
    <property type="component" value="Unassembled WGS sequence"/>
</dbReference>
<evidence type="ECO:0000256" key="1">
    <source>
        <dbReference type="ARBA" id="ARBA00004651"/>
    </source>
</evidence>
<dbReference type="Pfam" id="PF17200">
    <property type="entry name" value="sCache_2"/>
    <property type="match status" value="1"/>
</dbReference>
<dbReference type="GO" id="GO:0005886">
    <property type="term" value="C:plasma membrane"/>
    <property type="evidence" value="ECO:0007669"/>
    <property type="project" value="UniProtKB-SubCell"/>
</dbReference>
<dbReference type="InterPro" id="IPR033480">
    <property type="entry name" value="sCache_2"/>
</dbReference>
<dbReference type="Gene3D" id="6.10.340.10">
    <property type="match status" value="1"/>
</dbReference>
<dbReference type="GO" id="GO:0007165">
    <property type="term" value="P:signal transduction"/>
    <property type="evidence" value="ECO:0007669"/>
    <property type="project" value="UniProtKB-KW"/>
</dbReference>